<sequence length="127" mass="15291">MVRNEERKREAALNINFQQLDRQTKQIESQKLRNAQRLKRIAQAEQLFTDIQLKKRNQLEVLSQNWKGKSAEAILSESFSNHEHFYRQQMRQISEQQHILNQEKRELLKQEEKIMRAKHEVLRGGGR</sequence>
<organism evidence="2 3">
    <name type="scientific">Lactococcus lactis subsp. cremoris</name>
    <name type="common">Streptococcus cremoris</name>
    <dbReference type="NCBI Taxonomy" id="1359"/>
    <lineage>
        <taxon>Bacteria</taxon>
        <taxon>Bacillati</taxon>
        <taxon>Bacillota</taxon>
        <taxon>Bacilli</taxon>
        <taxon>Lactobacillales</taxon>
        <taxon>Streptococcaceae</taxon>
        <taxon>Lactococcus</taxon>
    </lineage>
</organism>
<dbReference type="Proteomes" id="UP001254658">
    <property type="component" value="Chromosome"/>
</dbReference>
<evidence type="ECO:0008006" key="4">
    <source>
        <dbReference type="Google" id="ProtNLM"/>
    </source>
</evidence>
<proteinExistence type="predicted"/>
<evidence type="ECO:0000313" key="2">
    <source>
        <dbReference type="EMBL" id="WMX71862.1"/>
    </source>
</evidence>
<reference evidence="2" key="1">
    <citation type="journal article" date="2022" name="Microbiol. Spectr.">
        <title>Optimizing Conditions in the Acid Tolerance Test for Potential Probiotics Using Response Surface Methodology.</title>
        <authorList>
            <person name="Ko H.I."/>
            <person name="Jeong C.H."/>
            <person name="Hong S.W."/>
            <person name="Eun J.B."/>
            <person name="Kim T.W."/>
        </authorList>
    </citation>
    <scope>NUCLEOTIDE SEQUENCE</scope>
    <source>
        <strain evidence="2">KCKM 0438</strain>
    </source>
</reference>
<protein>
    <recommendedName>
        <fullName evidence="4">Flagellar FliJ protein</fullName>
    </recommendedName>
</protein>
<dbReference type="AlphaFoldDB" id="A0AAX4AL28"/>
<reference evidence="2" key="2">
    <citation type="submission" date="2023-09" db="EMBL/GenBank/DDBJ databases">
        <authorList>
            <person name="Kim T.W."/>
        </authorList>
    </citation>
    <scope>NUCLEOTIDE SEQUENCE</scope>
    <source>
        <strain evidence="2">KCKM 0438</strain>
    </source>
</reference>
<keyword evidence="1" id="KW-0175">Coiled coil</keyword>
<gene>
    <name evidence="2" type="ORF">RF668_06305</name>
</gene>
<feature type="coiled-coil region" evidence="1">
    <location>
        <begin position="86"/>
        <end position="120"/>
    </location>
</feature>
<dbReference type="RefSeq" id="WP_043735623.1">
    <property type="nucleotide sequence ID" value="NZ_CP070856.1"/>
</dbReference>
<accession>A0AAX4AL28</accession>
<evidence type="ECO:0000256" key="1">
    <source>
        <dbReference type="SAM" id="Coils"/>
    </source>
</evidence>
<evidence type="ECO:0000313" key="3">
    <source>
        <dbReference type="Proteomes" id="UP001254658"/>
    </source>
</evidence>
<name>A0AAX4AL28_LACLC</name>
<dbReference type="EMBL" id="CP133787">
    <property type="protein sequence ID" value="WMX71862.1"/>
    <property type="molecule type" value="Genomic_DNA"/>
</dbReference>